<sequence>MYGTDPGTSPDDDQAMEDASRQRIRSASEAFQAVESTRGQELLNSEGAQTRLENWGADVLVARPSLGRNSQRQPQPGVLDGENEILLRIEAELQRSNTTMLSLVQALEPRQVKKSTKSGGPFTPDSPNTSSAHALRHYHERHRSNTACTGSK</sequence>
<dbReference type="AlphaFoldDB" id="A0A9P4TTE4"/>
<proteinExistence type="predicted"/>
<feature type="region of interest" description="Disordered" evidence="1">
    <location>
        <begin position="107"/>
        <end position="152"/>
    </location>
</feature>
<keyword evidence="3" id="KW-1185">Reference proteome</keyword>
<comment type="caution">
    <text evidence="2">The sequence shown here is derived from an EMBL/GenBank/DDBJ whole genome shotgun (WGS) entry which is preliminary data.</text>
</comment>
<feature type="compositionally biased region" description="Basic residues" evidence="1">
    <location>
        <begin position="134"/>
        <end position="144"/>
    </location>
</feature>
<organism evidence="2 3">
    <name type="scientific">Tothia fuscella</name>
    <dbReference type="NCBI Taxonomy" id="1048955"/>
    <lineage>
        <taxon>Eukaryota</taxon>
        <taxon>Fungi</taxon>
        <taxon>Dikarya</taxon>
        <taxon>Ascomycota</taxon>
        <taxon>Pezizomycotina</taxon>
        <taxon>Dothideomycetes</taxon>
        <taxon>Pleosporomycetidae</taxon>
        <taxon>Venturiales</taxon>
        <taxon>Cylindrosympodiaceae</taxon>
        <taxon>Tothia</taxon>
    </lineage>
</organism>
<evidence type="ECO:0000313" key="2">
    <source>
        <dbReference type="EMBL" id="KAF2419588.1"/>
    </source>
</evidence>
<reference evidence="2" key="1">
    <citation type="journal article" date="2020" name="Stud. Mycol.">
        <title>101 Dothideomycetes genomes: a test case for predicting lifestyles and emergence of pathogens.</title>
        <authorList>
            <person name="Haridas S."/>
            <person name="Albert R."/>
            <person name="Binder M."/>
            <person name="Bloem J."/>
            <person name="Labutti K."/>
            <person name="Salamov A."/>
            <person name="Andreopoulos B."/>
            <person name="Baker S."/>
            <person name="Barry K."/>
            <person name="Bills G."/>
            <person name="Bluhm B."/>
            <person name="Cannon C."/>
            <person name="Castanera R."/>
            <person name="Culley D."/>
            <person name="Daum C."/>
            <person name="Ezra D."/>
            <person name="Gonzalez J."/>
            <person name="Henrissat B."/>
            <person name="Kuo A."/>
            <person name="Liang C."/>
            <person name="Lipzen A."/>
            <person name="Lutzoni F."/>
            <person name="Magnuson J."/>
            <person name="Mondo S."/>
            <person name="Nolan M."/>
            <person name="Ohm R."/>
            <person name="Pangilinan J."/>
            <person name="Park H.-J."/>
            <person name="Ramirez L."/>
            <person name="Alfaro M."/>
            <person name="Sun H."/>
            <person name="Tritt A."/>
            <person name="Yoshinaga Y."/>
            <person name="Zwiers L.-H."/>
            <person name="Turgeon B."/>
            <person name="Goodwin S."/>
            <person name="Spatafora J."/>
            <person name="Crous P."/>
            <person name="Grigoriev I."/>
        </authorList>
    </citation>
    <scope>NUCLEOTIDE SEQUENCE</scope>
    <source>
        <strain evidence="2">CBS 130266</strain>
    </source>
</reference>
<name>A0A9P4TTE4_9PEZI</name>
<accession>A0A9P4TTE4</accession>
<dbReference type="Proteomes" id="UP000800235">
    <property type="component" value="Unassembled WGS sequence"/>
</dbReference>
<evidence type="ECO:0000256" key="1">
    <source>
        <dbReference type="SAM" id="MobiDB-lite"/>
    </source>
</evidence>
<dbReference type="EMBL" id="MU007119">
    <property type="protein sequence ID" value="KAF2419588.1"/>
    <property type="molecule type" value="Genomic_DNA"/>
</dbReference>
<protein>
    <submittedName>
        <fullName evidence="2">Uncharacterized protein</fullName>
    </submittedName>
</protein>
<feature type="region of interest" description="Disordered" evidence="1">
    <location>
        <begin position="1"/>
        <end position="26"/>
    </location>
</feature>
<evidence type="ECO:0000313" key="3">
    <source>
        <dbReference type="Proteomes" id="UP000800235"/>
    </source>
</evidence>
<gene>
    <name evidence="2" type="ORF">EJ08DRAFT_683615</name>
</gene>